<accession>A0AA49JW59</accession>
<evidence type="ECO:0000256" key="2">
    <source>
        <dbReference type="ARBA" id="ARBA00022448"/>
    </source>
</evidence>
<dbReference type="Gene3D" id="1.10.287.470">
    <property type="entry name" value="Helix hairpin bin"/>
    <property type="match status" value="1"/>
</dbReference>
<dbReference type="InterPro" id="IPR058649">
    <property type="entry name" value="CzcB_C"/>
</dbReference>
<evidence type="ECO:0000256" key="3">
    <source>
        <dbReference type="SAM" id="SignalP"/>
    </source>
</evidence>
<feature type="domain" description="CzcB-like C-terminal circularly permuted SH3-like" evidence="4">
    <location>
        <begin position="418"/>
        <end position="479"/>
    </location>
</feature>
<evidence type="ECO:0000313" key="6">
    <source>
        <dbReference type="EMBL" id="WKW16069.1"/>
    </source>
</evidence>
<dbReference type="SUPFAM" id="SSF111369">
    <property type="entry name" value="HlyD-like secretion proteins"/>
    <property type="match status" value="1"/>
</dbReference>
<dbReference type="Gene3D" id="2.40.30.170">
    <property type="match status" value="1"/>
</dbReference>
<dbReference type="GO" id="GO:0022857">
    <property type="term" value="F:transmembrane transporter activity"/>
    <property type="evidence" value="ECO:0007669"/>
    <property type="project" value="InterPro"/>
</dbReference>
<gene>
    <name evidence="5" type="ORF">Strain138_002477</name>
    <name evidence="6" type="ORF">Strain318_002477</name>
</gene>
<dbReference type="EMBL" id="CP130613">
    <property type="protein sequence ID" value="WKW16069.1"/>
    <property type="molecule type" value="Genomic_DNA"/>
</dbReference>
<dbReference type="PANTHER" id="PTHR30097">
    <property type="entry name" value="CATION EFFLUX SYSTEM PROTEIN CUSB"/>
    <property type="match status" value="1"/>
</dbReference>
<dbReference type="Pfam" id="PF25975">
    <property type="entry name" value="CzcB_C"/>
    <property type="match status" value="1"/>
</dbReference>
<dbReference type="PANTHER" id="PTHR30097:SF15">
    <property type="entry name" value="CATION EFFLUX SYSTEM PROTEIN CUSB"/>
    <property type="match status" value="1"/>
</dbReference>
<organism evidence="6 7">
    <name type="scientific">Pseudogemmatithrix spongiicola</name>
    <dbReference type="NCBI Taxonomy" id="3062599"/>
    <lineage>
        <taxon>Bacteria</taxon>
        <taxon>Pseudomonadati</taxon>
        <taxon>Gemmatimonadota</taxon>
        <taxon>Gemmatimonadia</taxon>
        <taxon>Gemmatimonadales</taxon>
        <taxon>Gemmatimonadaceae</taxon>
        <taxon>Pseudogemmatithrix</taxon>
    </lineage>
</organism>
<dbReference type="InterPro" id="IPR006143">
    <property type="entry name" value="RND_pump_MFP"/>
</dbReference>
<dbReference type="RefSeq" id="WP_367886024.1">
    <property type="nucleotide sequence ID" value="NZ_CP130612.1"/>
</dbReference>
<proteinExistence type="inferred from homology"/>
<feature type="signal peptide" evidence="3">
    <location>
        <begin position="1"/>
        <end position="21"/>
    </location>
</feature>
<name>A0AA49K236_9BACT</name>
<dbReference type="PROSITE" id="PS51257">
    <property type="entry name" value="PROKAR_LIPOPROTEIN"/>
    <property type="match status" value="1"/>
</dbReference>
<sequence length="494" mass="51250">MHSRRALLALALGFSAMAACADTPGDESAAPERAGGVITLFTDSTELFMEHPALIVGVGGTFAAHLTDLTDFAPLRSGRIVLTFTPRSGGAPLVVTQDAPRVPGIYGPAPVFTAPGIYDLVIDVESPQARDRIEVPGLVVYATEDDAPLDEGGEDGGIAFLKEQQWKTPGFRTDFAVSGTLAIAVDVPGEVMPAPGAAQVAPAPASGLLELSPDAPAVGMRVRRGDVLARVRPTLGDGGASFADARARLREAEEEHARAERLLAAEAIPERRMHEATVALDAAREALAAIGGGAITADGLVELRAPMDGIVTERWGTAGARVEAGAPLYSLVDPSRLWVTAFVPVDVVGRVDRGARAVVTPEGFSDRFAARPLGVSAAVDSLTRAVRVSYALEGLREPLPVGALARVAVPTRSRGAGIVVPAGAVLDEDGTAIVFVQTSGERYERRVVQVDGGDGRSVLVRSGLNAGERVVSGAAYHVKLASLSTAVPAHGHEH</sequence>
<evidence type="ECO:0000313" key="5">
    <source>
        <dbReference type="EMBL" id="WKW13162.1"/>
    </source>
</evidence>
<dbReference type="GO" id="GO:0015679">
    <property type="term" value="P:plasma membrane copper ion transport"/>
    <property type="evidence" value="ECO:0007669"/>
    <property type="project" value="TreeGrafter"/>
</dbReference>
<dbReference type="Gene3D" id="2.40.420.20">
    <property type="match status" value="1"/>
</dbReference>
<dbReference type="KEGG" id="pspc:Strain318_002477"/>
<dbReference type="EMBL" id="CP130612">
    <property type="protein sequence ID" value="WKW13162.1"/>
    <property type="molecule type" value="Genomic_DNA"/>
</dbReference>
<reference evidence="6" key="1">
    <citation type="submission" date="2023-07" db="EMBL/GenBank/DDBJ databases">
        <authorList>
            <person name="Haufschild T."/>
            <person name="Kallscheuer N."/>
            <person name="Hammer J."/>
            <person name="Kohn T."/>
            <person name="Kabuu M."/>
            <person name="Jogler M."/>
            <person name="Wohfarth N."/>
            <person name="Heuer A."/>
            <person name="Rohde M."/>
            <person name="van Teeseling M.C.F."/>
            <person name="Jogler C."/>
        </authorList>
    </citation>
    <scope>NUCLEOTIDE SEQUENCE</scope>
    <source>
        <strain evidence="5">Strain 138</strain>
        <strain evidence="6">Strain 318</strain>
    </source>
</reference>
<accession>A0AA49K236</accession>
<dbReference type="Proteomes" id="UP001229955">
    <property type="component" value="Chromosome"/>
</dbReference>
<keyword evidence="7" id="KW-1185">Reference proteome</keyword>
<evidence type="ECO:0000259" key="4">
    <source>
        <dbReference type="Pfam" id="PF25975"/>
    </source>
</evidence>
<dbReference type="GO" id="GO:0016020">
    <property type="term" value="C:membrane"/>
    <property type="evidence" value="ECO:0007669"/>
    <property type="project" value="InterPro"/>
</dbReference>
<dbReference type="AlphaFoldDB" id="A0AA49K236"/>
<dbReference type="GO" id="GO:0030288">
    <property type="term" value="C:outer membrane-bounded periplasmic space"/>
    <property type="evidence" value="ECO:0007669"/>
    <property type="project" value="TreeGrafter"/>
</dbReference>
<protein>
    <submittedName>
        <fullName evidence="6">Efflux RND transporter periplasmic adaptor subunit</fullName>
    </submittedName>
</protein>
<comment type="similarity">
    <text evidence="1">Belongs to the membrane fusion protein (MFP) (TC 8.A.1) family.</text>
</comment>
<evidence type="ECO:0000256" key="1">
    <source>
        <dbReference type="ARBA" id="ARBA00009477"/>
    </source>
</evidence>
<dbReference type="GO" id="GO:0060003">
    <property type="term" value="P:copper ion export"/>
    <property type="evidence" value="ECO:0007669"/>
    <property type="project" value="TreeGrafter"/>
</dbReference>
<dbReference type="Gene3D" id="2.40.50.100">
    <property type="match status" value="1"/>
</dbReference>
<dbReference type="GO" id="GO:0046914">
    <property type="term" value="F:transition metal ion binding"/>
    <property type="evidence" value="ECO:0007669"/>
    <property type="project" value="TreeGrafter"/>
</dbReference>
<evidence type="ECO:0000313" key="7">
    <source>
        <dbReference type="Proteomes" id="UP001229955"/>
    </source>
</evidence>
<keyword evidence="2" id="KW-0813">Transport</keyword>
<keyword evidence="3" id="KW-0732">Signal</keyword>
<feature type="chain" id="PRO_5041344600" evidence="3">
    <location>
        <begin position="22"/>
        <end position="494"/>
    </location>
</feature>
<dbReference type="InterPro" id="IPR051909">
    <property type="entry name" value="MFP_Cation_Efflux"/>
</dbReference>
<dbReference type="NCBIfam" id="TIGR01730">
    <property type="entry name" value="RND_mfp"/>
    <property type="match status" value="1"/>
</dbReference>